<dbReference type="InterPro" id="IPR050832">
    <property type="entry name" value="Bact_Acetyltransf"/>
</dbReference>
<dbReference type="PANTHER" id="PTHR43877">
    <property type="entry name" value="AMINOALKYLPHOSPHONATE N-ACETYLTRANSFERASE-RELATED-RELATED"/>
    <property type="match status" value="1"/>
</dbReference>
<evidence type="ECO:0000313" key="4">
    <source>
        <dbReference type="EMBL" id="NRN64427.1"/>
    </source>
</evidence>
<dbReference type="PROSITE" id="PS51186">
    <property type="entry name" value="GNAT"/>
    <property type="match status" value="2"/>
</dbReference>
<dbReference type="RefSeq" id="WP_312872538.1">
    <property type="nucleotide sequence ID" value="NZ_CBCSGW010000038.1"/>
</dbReference>
<keyword evidence="2" id="KW-0012">Acyltransferase</keyword>
<feature type="domain" description="N-acetyltransferase" evidence="3">
    <location>
        <begin position="4"/>
        <end position="151"/>
    </location>
</feature>
<sequence>MSKIVLRAARPGEAAALGELALRSKAHWGYDRDFLDACRAELSFRLRDVVERGIVVAAEGDRLLGFYSVEGRAPEGELAHMWLEPSEIGKGLGKRLWRHAMESARAAGFTVLTIDAEPAAEGFYLAMGAVKVGETPSGSIPGRVLPRLRADLPTPLLEKYDRHVRASERTDLEDGVHAETDDPVTRIVGRRQGYAGPPRDLSGVDVDALIARQRDFFAARGQSVEWQTRAHDLPGDMPSRLLAAGFQPDEKETVMIGTAAGLAAEPVLAGGIRVRRTDDDADMHRIAEMTCGVWGPGFSWVADMLVARKKHLAVFVAEADGQVVSAGWLAPKQDREFAGLFGGTTAVRWRGRGIYRALVARRARLAVELGIRYLWVDASDDSRPILERLGFIPVTTTTAYVWNPAT</sequence>
<evidence type="ECO:0000256" key="1">
    <source>
        <dbReference type="ARBA" id="ARBA00022679"/>
    </source>
</evidence>
<dbReference type="EMBL" id="JAAATY010000003">
    <property type="protein sequence ID" value="NRN64427.1"/>
    <property type="molecule type" value="Genomic_DNA"/>
</dbReference>
<dbReference type="CDD" id="cd04301">
    <property type="entry name" value="NAT_SF"/>
    <property type="match status" value="2"/>
</dbReference>
<comment type="caution">
    <text evidence="4">The sequence shown here is derived from an EMBL/GenBank/DDBJ whole genome shotgun (WGS) entry which is preliminary data.</text>
</comment>
<protein>
    <submittedName>
        <fullName evidence="4">N-acetyltransferase</fullName>
    </submittedName>
</protein>
<dbReference type="InterPro" id="IPR016181">
    <property type="entry name" value="Acyl_CoA_acyltransferase"/>
</dbReference>
<organism evidence="4 5">
    <name type="scientific">Kibdelosporangium persicum</name>
    <dbReference type="NCBI Taxonomy" id="2698649"/>
    <lineage>
        <taxon>Bacteria</taxon>
        <taxon>Bacillati</taxon>
        <taxon>Actinomycetota</taxon>
        <taxon>Actinomycetes</taxon>
        <taxon>Pseudonocardiales</taxon>
        <taxon>Pseudonocardiaceae</taxon>
        <taxon>Kibdelosporangium</taxon>
    </lineage>
</organism>
<keyword evidence="5" id="KW-1185">Reference proteome</keyword>
<evidence type="ECO:0000259" key="3">
    <source>
        <dbReference type="PROSITE" id="PS51186"/>
    </source>
</evidence>
<proteinExistence type="predicted"/>
<gene>
    <name evidence="4" type="ORF">GC106_16330</name>
</gene>
<dbReference type="PANTHER" id="PTHR43877:SF1">
    <property type="entry name" value="ACETYLTRANSFERASE"/>
    <property type="match status" value="1"/>
</dbReference>
<feature type="domain" description="N-acetyltransferase" evidence="3">
    <location>
        <begin position="272"/>
        <end position="406"/>
    </location>
</feature>
<keyword evidence="1" id="KW-0808">Transferase</keyword>
<name>A0ABX2F0F4_9PSEU</name>
<dbReference type="Gene3D" id="3.40.630.30">
    <property type="match status" value="2"/>
</dbReference>
<reference evidence="4 5" key="1">
    <citation type="submission" date="2020-01" db="EMBL/GenBank/DDBJ databases">
        <title>Kibdelosporangium persica a novel Actinomycetes from a hot desert in Iran.</title>
        <authorList>
            <person name="Safaei N."/>
            <person name="Zaburannyi N."/>
            <person name="Mueller R."/>
            <person name="Wink J."/>
        </authorList>
    </citation>
    <scope>NUCLEOTIDE SEQUENCE [LARGE SCALE GENOMIC DNA]</scope>
    <source>
        <strain evidence="4 5">4NS15</strain>
    </source>
</reference>
<dbReference type="Proteomes" id="UP000763557">
    <property type="component" value="Unassembled WGS sequence"/>
</dbReference>
<dbReference type="SUPFAM" id="SSF55729">
    <property type="entry name" value="Acyl-CoA N-acyltransferases (Nat)"/>
    <property type="match status" value="2"/>
</dbReference>
<accession>A0ABX2F0F4</accession>
<evidence type="ECO:0000313" key="5">
    <source>
        <dbReference type="Proteomes" id="UP000763557"/>
    </source>
</evidence>
<dbReference type="InterPro" id="IPR000182">
    <property type="entry name" value="GNAT_dom"/>
</dbReference>
<evidence type="ECO:0000256" key="2">
    <source>
        <dbReference type="ARBA" id="ARBA00023315"/>
    </source>
</evidence>
<dbReference type="Pfam" id="PF00583">
    <property type="entry name" value="Acetyltransf_1"/>
    <property type="match status" value="2"/>
</dbReference>